<dbReference type="InterPro" id="IPR006866">
    <property type="entry name" value="DUF627_N"/>
</dbReference>
<dbReference type="SUPFAM" id="SSF54001">
    <property type="entry name" value="Cysteine proteinases"/>
    <property type="match status" value="1"/>
</dbReference>
<dbReference type="GO" id="GO:0016579">
    <property type="term" value="P:protein deubiquitination"/>
    <property type="evidence" value="ECO:0007669"/>
    <property type="project" value="InterPro"/>
</dbReference>
<accession>A0A6A2ZUH3</accession>
<keyword evidence="3" id="KW-0175">Coiled coil</keyword>
<evidence type="ECO:0000313" key="6">
    <source>
        <dbReference type="EMBL" id="KAE8695067.1"/>
    </source>
</evidence>
<dbReference type="EMBL" id="VEPZ02001096">
    <property type="protein sequence ID" value="KAE8695067.1"/>
    <property type="molecule type" value="Genomic_DNA"/>
</dbReference>
<feature type="region of interest" description="Disordered" evidence="4">
    <location>
        <begin position="1"/>
        <end position="40"/>
    </location>
</feature>
<evidence type="ECO:0000256" key="1">
    <source>
        <dbReference type="ARBA" id="ARBA00022786"/>
    </source>
</evidence>
<reference evidence="6" key="1">
    <citation type="submission" date="2019-09" db="EMBL/GenBank/DDBJ databases">
        <title>Draft genome information of white flower Hibiscus syriacus.</title>
        <authorList>
            <person name="Kim Y.-M."/>
        </authorList>
    </citation>
    <scope>NUCLEOTIDE SEQUENCE [LARGE SCALE GENOMIC DNA]</scope>
    <source>
        <strain evidence="6">YM2019G1</strain>
    </source>
</reference>
<feature type="compositionally biased region" description="Gly residues" evidence="4">
    <location>
        <begin position="286"/>
        <end position="295"/>
    </location>
</feature>
<dbReference type="InterPro" id="IPR011990">
    <property type="entry name" value="TPR-like_helical_dom_sf"/>
</dbReference>
<dbReference type="Gene3D" id="1.25.40.10">
    <property type="entry name" value="Tetratricopeptide repeat domain"/>
    <property type="match status" value="1"/>
</dbReference>
<dbReference type="Pfam" id="PF04781">
    <property type="entry name" value="DUF627"/>
    <property type="match status" value="1"/>
</dbReference>
<name>A0A6A2ZUH3_HIBSY</name>
<evidence type="ECO:0000313" key="7">
    <source>
        <dbReference type="Proteomes" id="UP000436088"/>
    </source>
</evidence>
<dbReference type="PANTHER" id="PTHR22975:SF9">
    <property type="entry name" value="ECHINUS SPLICE FORM 3"/>
    <property type="match status" value="1"/>
</dbReference>
<evidence type="ECO:0000259" key="5">
    <source>
        <dbReference type="PROSITE" id="PS50235"/>
    </source>
</evidence>
<keyword evidence="2" id="KW-0378">Hydrolase</keyword>
<dbReference type="InterPro" id="IPR052398">
    <property type="entry name" value="Ubiquitin_hydrolase_53/54"/>
</dbReference>
<protein>
    <recommendedName>
        <fullName evidence="5">USP domain-containing protein</fullName>
    </recommendedName>
</protein>
<dbReference type="PANTHER" id="PTHR22975">
    <property type="entry name" value="UBIQUITIN SPECIFIC PROTEINASE"/>
    <property type="match status" value="1"/>
</dbReference>
<dbReference type="Gene3D" id="3.90.70.10">
    <property type="entry name" value="Cysteine proteinases"/>
    <property type="match status" value="1"/>
</dbReference>
<dbReference type="GO" id="GO:0004843">
    <property type="term" value="F:cysteine-type deubiquitinase activity"/>
    <property type="evidence" value="ECO:0007669"/>
    <property type="project" value="InterPro"/>
</dbReference>
<dbReference type="InterPro" id="IPR013087">
    <property type="entry name" value="Znf_C2H2_type"/>
</dbReference>
<keyword evidence="1" id="KW-0833">Ubl conjugation pathway</keyword>
<dbReference type="InterPro" id="IPR038765">
    <property type="entry name" value="Papain-like_cys_pep_sf"/>
</dbReference>
<keyword evidence="7" id="KW-1185">Reference proteome</keyword>
<organism evidence="6 7">
    <name type="scientific">Hibiscus syriacus</name>
    <name type="common">Rose of Sharon</name>
    <dbReference type="NCBI Taxonomy" id="106335"/>
    <lineage>
        <taxon>Eukaryota</taxon>
        <taxon>Viridiplantae</taxon>
        <taxon>Streptophyta</taxon>
        <taxon>Embryophyta</taxon>
        <taxon>Tracheophyta</taxon>
        <taxon>Spermatophyta</taxon>
        <taxon>Magnoliopsida</taxon>
        <taxon>eudicotyledons</taxon>
        <taxon>Gunneridae</taxon>
        <taxon>Pentapetalae</taxon>
        <taxon>rosids</taxon>
        <taxon>malvids</taxon>
        <taxon>Malvales</taxon>
        <taxon>Malvaceae</taxon>
        <taxon>Malvoideae</taxon>
        <taxon>Hibiscus</taxon>
    </lineage>
</organism>
<feature type="region of interest" description="Disordered" evidence="4">
    <location>
        <begin position="783"/>
        <end position="827"/>
    </location>
</feature>
<proteinExistence type="predicted"/>
<dbReference type="Pfam" id="PF04780">
    <property type="entry name" value="DUF629"/>
    <property type="match status" value="1"/>
</dbReference>
<dbReference type="PROSITE" id="PS00028">
    <property type="entry name" value="ZINC_FINGER_C2H2_1"/>
    <property type="match status" value="1"/>
</dbReference>
<sequence>MGPRKKNVSSPRVKQAAELRANNTKIEASAPPSEPDDGSSYAAVQLECGRALTVLRRGNHTKALRLMKDLCARHENSAHAALIYVVQSTVFKKAASVIDDRNAKQRHFKNAIDSAKKAAELFPNSIQCAHCYANLLYEYARDVKELQEVIQECERALAIENPVDPTKENFQEESPQEIRTAEARILHVQNELRELIERSNISSICAWIKNIGSGEECFRFFPIKKVTDDPMEFRRQILRLNEINKDTKTPEERRKEIEARVAAARFLQQKSDAAYSSPLLQRAGSSVGGQRGGAGIRRKNGSTSERRDWVRSFWNSMSLDSKKDLLRISIRDLKTYFGLLKHGLAGEVFAEALAFAEVNKTWMFWVCCRCGEKFVDSQSHMQHVAQKHMGNLIPEMVPVLPRSVDNEWINMLLNCSWDPLDISAAVKIIGKRSKFDDSEVKIVARQLVDGWTTVDDVERSKLLERIGATFELLIRHNYLAASHLNKVIQFTMDALQNMVSGSQLLDYGVHQSPFCICFLGATQLRKIFKFLHDISHFCGLDRYSEKDAPVDDVNDATQVLEVKEKIVLSADASCLLLDEHSLPDAAIEDASQDDAILSWIFAGPSSGVHLARWIRMKEEKRKQGIEILQKLEKEFGHLQSLCERKCDHIIYEEALQAVEDLCLEEEAEAQLCDLESGEDDDWEAKDYLHKVDTCIEVALQRQKEQVSMELSKVDARIMRNITTGKKQLEVKFKPVSAHDYRTILLPLVKSYLRVHMEDLAKKDATEKSDAAREAFLAELARDSNNGIRGGNDNSRNSLEKSKDKKKNKEFRKSKDSRASGGNELHILNDETAEQVPLEFVSDGDHLGSEVVSLNGDELNSKQQEEDIRVEGGTSEWQTVRKGRRHKSSNRYLDGKYQVVLREEETIQFGSFRFHVEEQVRFVDGVPADGGKVFSVLFVVECYALVLCFAPIFGVGDKKTLRQLQAREDDEDRFQADLEKDALQSLVAPISGEGDTMTLRQLQAREDDEERFKADLEKDALQSLVSDTYQAQRAPLQLNDCGVSPNDLSNEGLNETDAFGTGLQNEVGEYNCFLNVIIQSLWHLRRFRDEFLRRSTSDHVHVGDPCVVCAVYEIFIALNIASTDAQKESVAPTLLRIALSNLYPDGNFFQEAQMNDASEVLAVIFDCLHQSFTSGSSVCDSDSADSNCTRSWDCANSACIVHSLFGMDVFERMNCSSCGLESRHLKYTTFFHNINASSLRTMKVMRAESSFDDLLNLVEMNHQLTCDPEAGGCGKLNYFHHLISNSPQVFTTVLGWQKTCESAGDIAATLAALNSEIDVSVIYHGLDPKNKHNLVSMVCYYRQHYHCFAYSHDRERWIMYDDEIVKVIGSWGDVATTCEQGRFQPQVLFFEAAD</sequence>
<dbReference type="InterPro" id="IPR028889">
    <property type="entry name" value="USP"/>
</dbReference>
<evidence type="ECO:0000256" key="2">
    <source>
        <dbReference type="ARBA" id="ARBA00022801"/>
    </source>
</evidence>
<feature type="region of interest" description="Disordered" evidence="4">
    <location>
        <begin position="283"/>
        <end position="302"/>
    </location>
</feature>
<dbReference type="PROSITE" id="PS50235">
    <property type="entry name" value="USP_3"/>
    <property type="match status" value="1"/>
</dbReference>
<gene>
    <name evidence="6" type="ORF">F3Y22_tig00110745pilonHSYRG00236</name>
</gene>
<feature type="domain" description="USP" evidence="5">
    <location>
        <begin position="1060"/>
        <end position="1392"/>
    </location>
</feature>
<dbReference type="CDD" id="cd02257">
    <property type="entry name" value="Peptidase_C19"/>
    <property type="match status" value="1"/>
</dbReference>
<dbReference type="Proteomes" id="UP000436088">
    <property type="component" value="Unassembled WGS sequence"/>
</dbReference>
<dbReference type="InterPro" id="IPR001394">
    <property type="entry name" value="Peptidase_C19_UCH"/>
</dbReference>
<feature type="coiled-coil region" evidence="3">
    <location>
        <begin position="136"/>
        <end position="198"/>
    </location>
</feature>
<evidence type="ECO:0000256" key="3">
    <source>
        <dbReference type="SAM" id="Coils"/>
    </source>
</evidence>
<feature type="compositionally biased region" description="Polar residues" evidence="4">
    <location>
        <begin position="783"/>
        <end position="794"/>
    </location>
</feature>
<comment type="caution">
    <text evidence="6">The sequence shown here is derived from an EMBL/GenBank/DDBJ whole genome shotgun (WGS) entry which is preliminary data.</text>
</comment>
<evidence type="ECO:0000256" key="4">
    <source>
        <dbReference type="SAM" id="MobiDB-lite"/>
    </source>
</evidence>
<dbReference type="Pfam" id="PF00443">
    <property type="entry name" value="UCH"/>
    <property type="match status" value="1"/>
</dbReference>
<dbReference type="InterPro" id="IPR006865">
    <property type="entry name" value="DUF629"/>
</dbReference>